<comment type="function">
    <text evidence="9">Involved in the cellular defense against the biological effects of O6-methylguanine (O6-MeG) and O4-methylthymine (O4-MeT) in DNA. Repairs the methylated nucleobase in DNA by stoichiometrically transferring the methyl group to a cysteine residue in the enzyme. This is a suicide reaction: the enzyme is irreversibly inactivated.</text>
</comment>
<dbReference type="InterPro" id="IPR001497">
    <property type="entry name" value="MethylDNA_cys_MeTrfase_AS"/>
</dbReference>
<gene>
    <name evidence="12" type="ORF">AVDCRST_MAG07-110</name>
</gene>
<evidence type="ECO:0000256" key="4">
    <source>
        <dbReference type="ARBA" id="ARBA00022603"/>
    </source>
</evidence>
<evidence type="ECO:0000256" key="10">
    <source>
        <dbReference type="SAM" id="MobiDB-lite"/>
    </source>
</evidence>
<evidence type="ECO:0000256" key="5">
    <source>
        <dbReference type="ARBA" id="ARBA00022679"/>
    </source>
</evidence>
<evidence type="ECO:0000313" key="12">
    <source>
        <dbReference type="EMBL" id="CAA9304294.1"/>
    </source>
</evidence>
<evidence type="ECO:0000256" key="1">
    <source>
        <dbReference type="ARBA" id="ARBA00001286"/>
    </source>
</evidence>
<keyword evidence="7 9" id="KW-0234">DNA repair</keyword>
<comment type="catalytic activity">
    <reaction evidence="1 9">
        <text>a 4-O-methyl-thymidine in DNA + L-cysteinyl-[protein] = a thymidine in DNA + S-methyl-L-cysteinyl-[protein]</text>
        <dbReference type="Rhea" id="RHEA:53428"/>
        <dbReference type="Rhea" id="RHEA-COMP:10131"/>
        <dbReference type="Rhea" id="RHEA-COMP:10132"/>
        <dbReference type="Rhea" id="RHEA-COMP:13555"/>
        <dbReference type="Rhea" id="RHEA-COMP:13556"/>
        <dbReference type="ChEBI" id="CHEBI:29950"/>
        <dbReference type="ChEBI" id="CHEBI:82612"/>
        <dbReference type="ChEBI" id="CHEBI:137386"/>
        <dbReference type="ChEBI" id="CHEBI:137387"/>
        <dbReference type="EC" id="2.1.1.63"/>
    </reaction>
</comment>
<dbReference type="PANTHER" id="PTHR10815:SF5">
    <property type="entry name" value="METHYLATED-DNA--PROTEIN-CYSTEINE METHYLTRANSFERASE"/>
    <property type="match status" value="1"/>
</dbReference>
<sequence>MTAPTTAPSTTAPSTTAPSTTASRAPAQRTTAPTASAGRTHAVVDTELGPVTVVGSDGALAGVYLHGQRHLPPPSSLGPRDDRTLPELQEQLQAYLAGDLQEFDVELAPLGTAFQAEVWAALRRVPYGTTTTYGALAAAVGRPTAVRAVGAANGRNPYCLVVPCHRVVGADGSLTGYAGGLERKRFLLDLEAGRATLERLVLEPPLLEPRASGRPTG</sequence>
<name>A0A6J4KF95_9ACTN</name>
<evidence type="ECO:0000256" key="7">
    <source>
        <dbReference type="ARBA" id="ARBA00023204"/>
    </source>
</evidence>
<dbReference type="PROSITE" id="PS00374">
    <property type="entry name" value="MGMT"/>
    <property type="match status" value="1"/>
</dbReference>
<dbReference type="NCBIfam" id="TIGR00589">
    <property type="entry name" value="ogt"/>
    <property type="match status" value="1"/>
</dbReference>
<feature type="active site" description="Nucleophile; methyl group acceptor" evidence="9">
    <location>
        <position position="164"/>
    </location>
</feature>
<dbReference type="FunFam" id="1.10.10.10:FF:000214">
    <property type="entry name" value="Methylated-DNA--protein-cysteine methyltransferase"/>
    <property type="match status" value="1"/>
</dbReference>
<dbReference type="SUPFAM" id="SSF53155">
    <property type="entry name" value="Methylated DNA-protein cysteine methyltransferase domain"/>
    <property type="match status" value="1"/>
</dbReference>
<dbReference type="InterPro" id="IPR023546">
    <property type="entry name" value="MGMT"/>
</dbReference>
<dbReference type="InterPro" id="IPR036388">
    <property type="entry name" value="WH-like_DNA-bd_sf"/>
</dbReference>
<comment type="miscellaneous">
    <text evidence="9">This enzyme catalyzes only one turnover and therefore is not strictly catalytic. According to one definition, an enzyme is a biocatalyst that acts repeatedly and over many reaction cycles.</text>
</comment>
<dbReference type="CDD" id="cd06445">
    <property type="entry name" value="ATase"/>
    <property type="match status" value="1"/>
</dbReference>
<dbReference type="GO" id="GO:0005737">
    <property type="term" value="C:cytoplasm"/>
    <property type="evidence" value="ECO:0007669"/>
    <property type="project" value="UniProtKB-SubCell"/>
</dbReference>
<evidence type="ECO:0000256" key="2">
    <source>
        <dbReference type="ARBA" id="ARBA00008711"/>
    </source>
</evidence>
<protein>
    <recommendedName>
        <fullName evidence="9">Methylated-DNA--protein-cysteine methyltransferase</fullName>
        <ecNumber evidence="9">2.1.1.63</ecNumber>
    </recommendedName>
    <alternativeName>
        <fullName evidence="9">6-O-methylguanine-DNA methyltransferase</fullName>
        <shortName evidence="9">MGMT</shortName>
    </alternativeName>
    <alternativeName>
        <fullName evidence="9">O-6-methylguanine-DNA-alkyltransferase</fullName>
    </alternativeName>
</protein>
<comment type="similarity">
    <text evidence="2 9">Belongs to the MGMT family.</text>
</comment>
<dbReference type="PANTHER" id="PTHR10815">
    <property type="entry name" value="METHYLATED-DNA--PROTEIN-CYSTEINE METHYLTRANSFERASE"/>
    <property type="match status" value="1"/>
</dbReference>
<organism evidence="12">
    <name type="scientific">uncultured Frankineae bacterium</name>
    <dbReference type="NCBI Taxonomy" id="437475"/>
    <lineage>
        <taxon>Bacteria</taxon>
        <taxon>Bacillati</taxon>
        <taxon>Actinomycetota</taxon>
        <taxon>Actinomycetes</taxon>
        <taxon>Frankiales</taxon>
        <taxon>environmental samples</taxon>
    </lineage>
</organism>
<keyword evidence="3 9" id="KW-0963">Cytoplasm</keyword>
<accession>A0A6J4KF95</accession>
<feature type="compositionally biased region" description="Low complexity" evidence="10">
    <location>
        <begin position="1"/>
        <end position="37"/>
    </location>
</feature>
<dbReference type="Gene3D" id="1.10.10.10">
    <property type="entry name" value="Winged helix-like DNA-binding domain superfamily/Winged helix DNA-binding domain"/>
    <property type="match status" value="1"/>
</dbReference>
<keyword evidence="6 9" id="KW-0227">DNA damage</keyword>
<reference evidence="12" key="1">
    <citation type="submission" date="2020-02" db="EMBL/GenBank/DDBJ databases">
        <authorList>
            <person name="Meier V. D."/>
        </authorList>
    </citation>
    <scope>NUCLEOTIDE SEQUENCE</scope>
    <source>
        <strain evidence="12">AVDCRST_MAG07</strain>
    </source>
</reference>
<comment type="catalytic activity">
    <reaction evidence="8 9">
        <text>a 6-O-methyl-2'-deoxyguanosine in DNA + L-cysteinyl-[protein] = S-methyl-L-cysteinyl-[protein] + a 2'-deoxyguanosine in DNA</text>
        <dbReference type="Rhea" id="RHEA:24000"/>
        <dbReference type="Rhea" id="RHEA-COMP:10131"/>
        <dbReference type="Rhea" id="RHEA-COMP:10132"/>
        <dbReference type="Rhea" id="RHEA-COMP:11367"/>
        <dbReference type="Rhea" id="RHEA-COMP:11368"/>
        <dbReference type="ChEBI" id="CHEBI:29950"/>
        <dbReference type="ChEBI" id="CHEBI:82612"/>
        <dbReference type="ChEBI" id="CHEBI:85445"/>
        <dbReference type="ChEBI" id="CHEBI:85448"/>
        <dbReference type="EC" id="2.1.1.63"/>
    </reaction>
</comment>
<feature type="domain" description="Methylated-DNA-[protein]-cysteine S-methyltransferase DNA binding" evidence="11">
    <location>
        <begin position="113"/>
        <end position="192"/>
    </location>
</feature>
<proteinExistence type="inferred from homology"/>
<dbReference type="AlphaFoldDB" id="A0A6J4KF95"/>
<evidence type="ECO:0000256" key="8">
    <source>
        <dbReference type="ARBA" id="ARBA00049348"/>
    </source>
</evidence>
<dbReference type="InterPro" id="IPR036217">
    <property type="entry name" value="MethylDNA_cys_MeTrfase_DNAb"/>
</dbReference>
<comment type="subcellular location">
    <subcellularLocation>
        <location evidence="9">Cytoplasm</location>
    </subcellularLocation>
</comment>
<evidence type="ECO:0000256" key="3">
    <source>
        <dbReference type="ARBA" id="ARBA00022490"/>
    </source>
</evidence>
<evidence type="ECO:0000256" key="6">
    <source>
        <dbReference type="ARBA" id="ARBA00022763"/>
    </source>
</evidence>
<dbReference type="Pfam" id="PF01035">
    <property type="entry name" value="DNA_binding_1"/>
    <property type="match status" value="1"/>
</dbReference>
<evidence type="ECO:0000259" key="11">
    <source>
        <dbReference type="Pfam" id="PF01035"/>
    </source>
</evidence>
<dbReference type="InterPro" id="IPR014048">
    <property type="entry name" value="MethylDNA_cys_MeTrfase_DNA-bd"/>
</dbReference>
<feature type="region of interest" description="Disordered" evidence="10">
    <location>
        <begin position="1"/>
        <end position="43"/>
    </location>
</feature>
<dbReference type="EMBL" id="CADCUB010000002">
    <property type="protein sequence ID" value="CAA9304294.1"/>
    <property type="molecule type" value="Genomic_DNA"/>
</dbReference>
<dbReference type="EC" id="2.1.1.63" evidence="9"/>
<dbReference type="InterPro" id="IPR036631">
    <property type="entry name" value="MGMT_N_sf"/>
</dbReference>
<dbReference type="GO" id="GO:0003908">
    <property type="term" value="F:methylated-DNA-[protein]-cysteine S-methyltransferase activity"/>
    <property type="evidence" value="ECO:0007669"/>
    <property type="project" value="UniProtKB-UniRule"/>
</dbReference>
<dbReference type="GO" id="GO:0032259">
    <property type="term" value="P:methylation"/>
    <property type="evidence" value="ECO:0007669"/>
    <property type="project" value="UniProtKB-KW"/>
</dbReference>
<dbReference type="Gene3D" id="3.30.160.70">
    <property type="entry name" value="Methylated DNA-protein cysteine methyltransferase domain"/>
    <property type="match status" value="1"/>
</dbReference>
<dbReference type="GO" id="GO:0006307">
    <property type="term" value="P:DNA alkylation repair"/>
    <property type="evidence" value="ECO:0007669"/>
    <property type="project" value="UniProtKB-UniRule"/>
</dbReference>
<evidence type="ECO:0000256" key="9">
    <source>
        <dbReference type="HAMAP-Rule" id="MF_00772"/>
    </source>
</evidence>
<keyword evidence="4 9" id="KW-0489">Methyltransferase</keyword>
<dbReference type="SUPFAM" id="SSF46767">
    <property type="entry name" value="Methylated DNA-protein cysteine methyltransferase, C-terminal domain"/>
    <property type="match status" value="1"/>
</dbReference>
<keyword evidence="5 9" id="KW-0808">Transferase</keyword>
<dbReference type="HAMAP" id="MF_00772">
    <property type="entry name" value="OGT"/>
    <property type="match status" value="1"/>
</dbReference>